<dbReference type="Gene3D" id="6.10.250.690">
    <property type="match status" value="1"/>
</dbReference>
<dbReference type="InterPro" id="IPR001789">
    <property type="entry name" value="Sig_transdc_resp-reg_receiver"/>
</dbReference>
<feature type="modified residue" description="4-aspartylphosphate" evidence="6">
    <location>
        <position position="53"/>
    </location>
</feature>
<dbReference type="PANTHER" id="PTHR48111">
    <property type="entry name" value="REGULATOR OF RPOS"/>
    <property type="match status" value="1"/>
</dbReference>
<evidence type="ECO:0000259" key="9">
    <source>
        <dbReference type="PROSITE" id="PS51755"/>
    </source>
</evidence>
<sequence>MAKTILIIEDDKSIQNILQEFLAANGYLIEVASDGVEGIEKFRGNNPDLILLDLMLPKVDGYAVCEIIRQESNVPIIMLTAKNDPASQMKGFKVLADDYITKPFSLPLVVCRIEAVLRRIDEKKGRIDGRDKLSYKKLTLYLDGQEVLVDGKEVILTVREYEILKLLMENPNKIFSRENLLCSIWGYEYYGDERILNTHICNIRKKLGEEYIETIRGRGYRLVKK</sequence>
<dbReference type="Gene3D" id="3.40.50.2300">
    <property type="match status" value="1"/>
</dbReference>
<evidence type="ECO:0000256" key="5">
    <source>
        <dbReference type="ARBA" id="ARBA00024867"/>
    </source>
</evidence>
<evidence type="ECO:0000256" key="2">
    <source>
        <dbReference type="ARBA" id="ARBA00023015"/>
    </source>
</evidence>
<protein>
    <recommendedName>
        <fullName evidence="1">Stage 0 sporulation protein A homolog</fullName>
    </recommendedName>
</protein>
<evidence type="ECO:0000313" key="11">
    <source>
        <dbReference type="Proteomes" id="UP000758652"/>
    </source>
</evidence>
<gene>
    <name evidence="10" type="ORF">INF30_11540</name>
</gene>
<organism evidence="10 11">
    <name type="scientific">Claveliimonas monacensis</name>
    <dbReference type="NCBI Taxonomy" id="2779351"/>
    <lineage>
        <taxon>Bacteria</taxon>
        <taxon>Bacillati</taxon>
        <taxon>Bacillota</taxon>
        <taxon>Clostridia</taxon>
        <taxon>Lachnospirales</taxon>
        <taxon>Lachnospiraceae</taxon>
        <taxon>Claveliimonas</taxon>
    </lineage>
</organism>
<name>A0ABR9RMX5_9FIRM</name>
<evidence type="ECO:0000256" key="4">
    <source>
        <dbReference type="ARBA" id="ARBA00023163"/>
    </source>
</evidence>
<keyword evidence="2" id="KW-0805">Transcription regulation</keyword>
<dbReference type="Pfam" id="PF00072">
    <property type="entry name" value="Response_reg"/>
    <property type="match status" value="1"/>
</dbReference>
<proteinExistence type="predicted"/>
<keyword evidence="4" id="KW-0804">Transcription</keyword>
<dbReference type="InterPro" id="IPR001867">
    <property type="entry name" value="OmpR/PhoB-type_DNA-bd"/>
</dbReference>
<dbReference type="InterPro" id="IPR036388">
    <property type="entry name" value="WH-like_DNA-bd_sf"/>
</dbReference>
<feature type="domain" description="Response regulatory" evidence="8">
    <location>
        <begin position="4"/>
        <end position="117"/>
    </location>
</feature>
<keyword evidence="3 7" id="KW-0238">DNA-binding</keyword>
<evidence type="ECO:0000313" key="10">
    <source>
        <dbReference type="EMBL" id="MBE5063885.1"/>
    </source>
</evidence>
<dbReference type="InterPro" id="IPR011006">
    <property type="entry name" value="CheY-like_superfamily"/>
</dbReference>
<accession>A0ABR9RMX5</accession>
<dbReference type="SMART" id="SM00448">
    <property type="entry name" value="REC"/>
    <property type="match status" value="1"/>
</dbReference>
<comment type="function">
    <text evidence="5">May play the central regulatory role in sporulation. It may be an element of the effector pathway responsible for the activation of sporulation genes in response to nutritional stress. Spo0A may act in concert with spo0H (a sigma factor) to control the expression of some genes that are critical to the sporulation process.</text>
</comment>
<dbReference type="Pfam" id="PF00486">
    <property type="entry name" value="Trans_reg_C"/>
    <property type="match status" value="1"/>
</dbReference>
<dbReference type="CDD" id="cd00383">
    <property type="entry name" value="trans_reg_C"/>
    <property type="match status" value="1"/>
</dbReference>
<dbReference type="SUPFAM" id="SSF52172">
    <property type="entry name" value="CheY-like"/>
    <property type="match status" value="1"/>
</dbReference>
<dbReference type="Gene3D" id="1.10.10.10">
    <property type="entry name" value="Winged helix-like DNA-binding domain superfamily/Winged helix DNA-binding domain"/>
    <property type="match status" value="1"/>
</dbReference>
<dbReference type="SMART" id="SM00862">
    <property type="entry name" value="Trans_reg_C"/>
    <property type="match status" value="1"/>
</dbReference>
<reference evidence="10 11" key="1">
    <citation type="submission" date="2020-10" db="EMBL/GenBank/DDBJ databases">
        <title>ChiBAC.</title>
        <authorList>
            <person name="Zenner C."/>
            <person name="Hitch T.C.A."/>
            <person name="Clavel T."/>
        </authorList>
    </citation>
    <scope>NUCLEOTIDE SEQUENCE [LARGE SCALE GENOMIC DNA]</scope>
    <source>
        <strain evidence="10 11">DSM 108991</strain>
    </source>
</reference>
<keyword evidence="6" id="KW-0597">Phosphoprotein</keyword>
<dbReference type="Proteomes" id="UP000758652">
    <property type="component" value="Unassembled WGS sequence"/>
</dbReference>
<dbReference type="PANTHER" id="PTHR48111:SF32">
    <property type="entry name" value="STAGE 0 SPORULATION PROTEIN A HOMOLOG"/>
    <property type="match status" value="1"/>
</dbReference>
<feature type="DNA-binding region" description="OmpR/PhoB-type" evidence="7">
    <location>
        <begin position="130"/>
        <end position="224"/>
    </location>
</feature>
<dbReference type="PROSITE" id="PS50110">
    <property type="entry name" value="RESPONSE_REGULATORY"/>
    <property type="match status" value="1"/>
</dbReference>
<evidence type="ECO:0000256" key="6">
    <source>
        <dbReference type="PROSITE-ProRule" id="PRU00169"/>
    </source>
</evidence>
<evidence type="ECO:0000256" key="7">
    <source>
        <dbReference type="PROSITE-ProRule" id="PRU01091"/>
    </source>
</evidence>
<keyword evidence="11" id="KW-1185">Reference proteome</keyword>
<feature type="domain" description="OmpR/PhoB-type" evidence="9">
    <location>
        <begin position="130"/>
        <end position="224"/>
    </location>
</feature>
<evidence type="ECO:0000256" key="1">
    <source>
        <dbReference type="ARBA" id="ARBA00018672"/>
    </source>
</evidence>
<comment type="caution">
    <text evidence="10">The sequence shown here is derived from an EMBL/GenBank/DDBJ whole genome shotgun (WGS) entry which is preliminary data.</text>
</comment>
<dbReference type="CDD" id="cd17574">
    <property type="entry name" value="REC_OmpR"/>
    <property type="match status" value="1"/>
</dbReference>
<evidence type="ECO:0000259" key="8">
    <source>
        <dbReference type="PROSITE" id="PS50110"/>
    </source>
</evidence>
<dbReference type="RefSeq" id="WP_226395296.1">
    <property type="nucleotide sequence ID" value="NZ_JADCKL010000011.1"/>
</dbReference>
<dbReference type="EMBL" id="JADCKL010000011">
    <property type="protein sequence ID" value="MBE5063885.1"/>
    <property type="molecule type" value="Genomic_DNA"/>
</dbReference>
<evidence type="ECO:0000256" key="3">
    <source>
        <dbReference type="ARBA" id="ARBA00023125"/>
    </source>
</evidence>
<dbReference type="PROSITE" id="PS51755">
    <property type="entry name" value="OMPR_PHOB"/>
    <property type="match status" value="1"/>
</dbReference>
<dbReference type="InterPro" id="IPR039420">
    <property type="entry name" value="WalR-like"/>
</dbReference>